<reference evidence="2" key="2">
    <citation type="submission" date="2020-12" db="EMBL/GenBank/DDBJ databases">
        <title>New Spironucleus salmonicida genome in near-complete chromosomes.</title>
        <authorList>
            <person name="Xu F."/>
            <person name="Kurt Z."/>
            <person name="Jimenez-Gonzalez A."/>
            <person name="Astvaldsson A."/>
            <person name="Andersson J.O."/>
            <person name="Svard S.G."/>
        </authorList>
    </citation>
    <scope>NUCLEOTIDE SEQUENCE</scope>
    <source>
        <strain evidence="2">ATCC 50377</strain>
    </source>
</reference>
<dbReference type="VEuPathDB" id="GiardiaDB:SS50377_28591"/>
<evidence type="ECO:0000313" key="1">
    <source>
        <dbReference type="EMBL" id="EST41586.1"/>
    </source>
</evidence>
<dbReference type="EMBL" id="AUWU02000009">
    <property type="protein sequence ID" value="KAH0569635.1"/>
    <property type="molecule type" value="Genomic_DNA"/>
</dbReference>
<name>V6LD31_9EUKA</name>
<proteinExistence type="predicted"/>
<sequence length="94" mass="10298">MSEQLSDAQDIVRTAALLIDAEIAALNKEKQEKYALIREFPGKGVDAAGFPEADYPHLEIACAKARIGEIADLLGAKEEELSKKMALYFAMDVQ</sequence>
<accession>V6LD31</accession>
<evidence type="ECO:0000313" key="2">
    <source>
        <dbReference type="EMBL" id="KAH0569635.1"/>
    </source>
</evidence>
<dbReference type="AlphaFoldDB" id="V6LD31"/>
<evidence type="ECO:0008006" key="4">
    <source>
        <dbReference type="Google" id="ProtNLM"/>
    </source>
</evidence>
<gene>
    <name evidence="1" type="ORF">SS50377_18927</name>
    <name evidence="2" type="ORF">SS50377_28591</name>
</gene>
<reference evidence="1 2" key="1">
    <citation type="journal article" date="2014" name="PLoS Genet.">
        <title>The Genome of Spironucleus salmonicida Highlights a Fish Pathogen Adapted to Fluctuating Environments.</title>
        <authorList>
            <person name="Xu F."/>
            <person name="Jerlstrom-Hultqvist J."/>
            <person name="Einarsson E."/>
            <person name="Astvaldsson A."/>
            <person name="Svard S.G."/>
            <person name="Andersson J.O."/>
        </authorList>
    </citation>
    <scope>NUCLEOTIDE SEQUENCE</scope>
    <source>
        <strain evidence="2">ATCC 50377</strain>
    </source>
</reference>
<evidence type="ECO:0000313" key="3">
    <source>
        <dbReference type="Proteomes" id="UP000018208"/>
    </source>
</evidence>
<dbReference type="Proteomes" id="UP000018208">
    <property type="component" value="Unassembled WGS sequence"/>
</dbReference>
<dbReference type="EMBL" id="KI546169">
    <property type="protein sequence ID" value="EST41586.1"/>
    <property type="molecule type" value="Genomic_DNA"/>
</dbReference>
<organism evidence="1">
    <name type="scientific">Spironucleus salmonicida</name>
    <dbReference type="NCBI Taxonomy" id="348837"/>
    <lineage>
        <taxon>Eukaryota</taxon>
        <taxon>Metamonada</taxon>
        <taxon>Diplomonadida</taxon>
        <taxon>Hexamitidae</taxon>
        <taxon>Hexamitinae</taxon>
        <taxon>Spironucleus</taxon>
    </lineage>
</organism>
<protein>
    <recommendedName>
        <fullName evidence="4">Nas2 N-terminal domain-containing protein</fullName>
    </recommendedName>
</protein>
<keyword evidence="3" id="KW-1185">Reference proteome</keyword>